<organism evidence="9 10">
    <name type="scientific">Persicobacter psychrovividus</name>
    <dbReference type="NCBI Taxonomy" id="387638"/>
    <lineage>
        <taxon>Bacteria</taxon>
        <taxon>Pseudomonadati</taxon>
        <taxon>Bacteroidota</taxon>
        <taxon>Cytophagia</taxon>
        <taxon>Cytophagales</taxon>
        <taxon>Persicobacteraceae</taxon>
        <taxon>Persicobacter</taxon>
    </lineage>
</organism>
<keyword evidence="6 7" id="KW-0472">Membrane</keyword>
<comment type="subcellular location">
    <subcellularLocation>
        <location evidence="1 7">Cell membrane</location>
        <topology evidence="1 7">Multi-pass membrane protein</topology>
    </subcellularLocation>
</comment>
<dbReference type="EMBL" id="AP025292">
    <property type="protein sequence ID" value="BDD00185.1"/>
    <property type="molecule type" value="Genomic_DNA"/>
</dbReference>
<evidence type="ECO:0000256" key="6">
    <source>
        <dbReference type="ARBA" id="ARBA00023136"/>
    </source>
</evidence>
<dbReference type="Pfam" id="PF19300">
    <property type="entry name" value="BPD_transp_1_N"/>
    <property type="match status" value="1"/>
</dbReference>
<keyword evidence="2 7" id="KW-0813">Transport</keyword>
<keyword evidence="3" id="KW-1003">Cell membrane</keyword>
<keyword evidence="5 7" id="KW-1133">Transmembrane helix</keyword>
<keyword evidence="10" id="KW-1185">Reference proteome</keyword>
<keyword evidence="4 7" id="KW-0812">Transmembrane</keyword>
<dbReference type="InterPro" id="IPR035906">
    <property type="entry name" value="MetI-like_sf"/>
</dbReference>
<dbReference type="Pfam" id="PF00528">
    <property type="entry name" value="BPD_transp_1"/>
    <property type="match status" value="1"/>
</dbReference>
<dbReference type="PANTHER" id="PTHR43163:SF6">
    <property type="entry name" value="DIPEPTIDE TRANSPORT SYSTEM PERMEASE PROTEIN DPPB-RELATED"/>
    <property type="match status" value="1"/>
</dbReference>
<evidence type="ECO:0000256" key="4">
    <source>
        <dbReference type="ARBA" id="ARBA00022692"/>
    </source>
</evidence>
<dbReference type="InterPro" id="IPR045621">
    <property type="entry name" value="BPD_transp_1_N"/>
</dbReference>
<evidence type="ECO:0000256" key="7">
    <source>
        <dbReference type="RuleBase" id="RU363032"/>
    </source>
</evidence>
<evidence type="ECO:0000259" key="8">
    <source>
        <dbReference type="PROSITE" id="PS50928"/>
    </source>
</evidence>
<dbReference type="PROSITE" id="PS50928">
    <property type="entry name" value="ABC_TM1"/>
    <property type="match status" value="1"/>
</dbReference>
<dbReference type="SUPFAM" id="SSF161098">
    <property type="entry name" value="MetI-like"/>
    <property type="match status" value="1"/>
</dbReference>
<dbReference type="InterPro" id="IPR000515">
    <property type="entry name" value="MetI-like"/>
</dbReference>
<dbReference type="Proteomes" id="UP001354989">
    <property type="component" value="Chromosome"/>
</dbReference>
<evidence type="ECO:0000256" key="3">
    <source>
        <dbReference type="ARBA" id="ARBA00022475"/>
    </source>
</evidence>
<feature type="transmembrane region" description="Helical" evidence="7">
    <location>
        <begin position="133"/>
        <end position="155"/>
    </location>
</feature>
<evidence type="ECO:0000256" key="1">
    <source>
        <dbReference type="ARBA" id="ARBA00004651"/>
    </source>
</evidence>
<dbReference type="CDD" id="cd06261">
    <property type="entry name" value="TM_PBP2"/>
    <property type="match status" value="1"/>
</dbReference>
<feature type="transmembrane region" description="Helical" evidence="7">
    <location>
        <begin position="321"/>
        <end position="346"/>
    </location>
</feature>
<evidence type="ECO:0000313" key="10">
    <source>
        <dbReference type="Proteomes" id="UP001354989"/>
    </source>
</evidence>
<protein>
    <submittedName>
        <fullName evidence="9">D,D-dipeptide transport system permease protein DdpB</fullName>
    </submittedName>
</protein>
<evidence type="ECO:0000256" key="5">
    <source>
        <dbReference type="ARBA" id="ARBA00022989"/>
    </source>
</evidence>
<feature type="transmembrane region" description="Helical" evidence="7">
    <location>
        <begin position="9"/>
        <end position="30"/>
    </location>
</feature>
<accession>A0ABM7VHI7</accession>
<dbReference type="RefSeq" id="WP_332922772.1">
    <property type="nucleotide sequence ID" value="NZ_AP025292.1"/>
</dbReference>
<sequence>MLRYLLHSLLYGCSVLFGVIVVVFLLFHALPGDPAAMLSGQRSDVATVEMVKKELGLDQSLGVQFAYYLNDLSPVSVHQDTPDHQKKYDYRPLFHFKSGKVLVVKAPYLRRSFQNNRPVSSILMSNIGPTLTLAFSALFIATLIGISLGLIAGLWPRSFADKFISVLSVFGLSVPTYVLAILMAVIFGYYLAPYTGLNITGQLYERNPLTGEQVLVLKNLILPAITLSLRPLAVISQISKTAIIDVIHQDFVKTARAKGLRYYRQILIRHILPNAMNPIISSVTNWLANLIAGAFFVEYIFDWKGIGFATLNAVQRLDFPVVMGATLFIASCFILINILTDLIYAIHDSRNIG</sequence>
<feature type="domain" description="ABC transmembrane type-1" evidence="8">
    <location>
        <begin position="127"/>
        <end position="340"/>
    </location>
</feature>
<feature type="transmembrane region" description="Helical" evidence="7">
    <location>
        <begin position="279"/>
        <end position="301"/>
    </location>
</feature>
<dbReference type="Gene3D" id="1.10.3720.10">
    <property type="entry name" value="MetI-like"/>
    <property type="match status" value="1"/>
</dbReference>
<comment type="similarity">
    <text evidence="7">Belongs to the binding-protein-dependent transport system permease family.</text>
</comment>
<evidence type="ECO:0000256" key="2">
    <source>
        <dbReference type="ARBA" id="ARBA00022448"/>
    </source>
</evidence>
<proteinExistence type="inferred from homology"/>
<gene>
    <name evidence="9" type="primary">ddpB</name>
    <name evidence="9" type="ORF">PEPS_24650</name>
</gene>
<dbReference type="PANTHER" id="PTHR43163">
    <property type="entry name" value="DIPEPTIDE TRANSPORT SYSTEM PERMEASE PROTEIN DPPB-RELATED"/>
    <property type="match status" value="1"/>
</dbReference>
<feature type="transmembrane region" description="Helical" evidence="7">
    <location>
        <begin position="167"/>
        <end position="192"/>
    </location>
</feature>
<reference evidence="9 10" key="1">
    <citation type="submission" date="2021-12" db="EMBL/GenBank/DDBJ databases">
        <title>Genome sequencing of bacteria with rrn-lacking chromosome and rrn-plasmid.</title>
        <authorList>
            <person name="Anda M."/>
            <person name="Iwasaki W."/>
        </authorList>
    </citation>
    <scope>NUCLEOTIDE SEQUENCE [LARGE SCALE GENOMIC DNA]</scope>
    <source>
        <strain evidence="9 10">NBRC 101262</strain>
    </source>
</reference>
<name>A0ABM7VHI7_9BACT</name>
<evidence type="ECO:0000313" key="9">
    <source>
        <dbReference type="EMBL" id="BDD00185.1"/>
    </source>
</evidence>